<dbReference type="PANTHER" id="PTHR48445:SF1">
    <property type="entry name" value="OS02G0782100 PROTEIN"/>
    <property type="match status" value="1"/>
</dbReference>
<keyword evidence="4" id="KW-1185">Reference proteome</keyword>
<proteinExistence type="predicted"/>
<evidence type="ECO:0000313" key="4">
    <source>
        <dbReference type="Proteomes" id="UP000242715"/>
    </source>
</evidence>
<evidence type="ECO:0000259" key="2">
    <source>
        <dbReference type="Pfam" id="PF25772"/>
    </source>
</evidence>
<dbReference type="AlphaFoldDB" id="A0A2Z6P6Q0"/>
<dbReference type="InterPro" id="IPR057860">
    <property type="entry name" value="HEAT_RRP12_N"/>
</dbReference>
<dbReference type="Proteomes" id="UP000242715">
    <property type="component" value="Unassembled WGS sequence"/>
</dbReference>
<keyword evidence="1" id="KW-0472">Membrane</keyword>
<sequence length="145" mass="16040">MEEEIELNESDEDFGNSILSEFENSTDESHRHLCIAIRSTSKVIKKHNLPSSPVVYLAFAISSLELISNGTHPLLDDLTNPLLDNLTNLGIDIDNLLFNVFLTLLYLVIVKVPVAVVRKTRDSSSELLVTIIVSPSISEIAVISH</sequence>
<gene>
    <name evidence="3" type="ORF">TSUD_174630</name>
</gene>
<reference evidence="4" key="1">
    <citation type="journal article" date="2017" name="Front. Plant Sci.">
        <title>Climate Clever Clovers: New Paradigm to Reduce the Environmental Footprint of Ruminants by Breeding Low Methanogenic Forages Utilizing Haplotype Variation.</title>
        <authorList>
            <person name="Kaur P."/>
            <person name="Appels R."/>
            <person name="Bayer P.E."/>
            <person name="Keeble-Gagnere G."/>
            <person name="Wang J."/>
            <person name="Hirakawa H."/>
            <person name="Shirasawa K."/>
            <person name="Vercoe P."/>
            <person name="Stefanova K."/>
            <person name="Durmic Z."/>
            <person name="Nichols P."/>
            <person name="Revell C."/>
            <person name="Isobe S.N."/>
            <person name="Edwards D."/>
            <person name="Erskine W."/>
        </authorList>
    </citation>
    <scope>NUCLEOTIDE SEQUENCE [LARGE SCALE GENOMIC DNA]</scope>
    <source>
        <strain evidence="4">cv. Daliak</strain>
    </source>
</reference>
<keyword evidence="1" id="KW-1133">Transmembrane helix</keyword>
<feature type="domain" description="RRP12 N-terminal HEAT" evidence="2">
    <location>
        <begin position="2"/>
        <end position="143"/>
    </location>
</feature>
<dbReference type="Pfam" id="PF25772">
    <property type="entry name" value="HEAT_RRP12_N"/>
    <property type="match status" value="1"/>
</dbReference>
<feature type="transmembrane region" description="Helical" evidence="1">
    <location>
        <begin position="95"/>
        <end position="117"/>
    </location>
</feature>
<dbReference type="EMBL" id="DF973998">
    <property type="protein sequence ID" value="GAU43845.1"/>
    <property type="molecule type" value="Genomic_DNA"/>
</dbReference>
<evidence type="ECO:0000256" key="1">
    <source>
        <dbReference type="SAM" id="Phobius"/>
    </source>
</evidence>
<keyword evidence="1" id="KW-0812">Transmembrane</keyword>
<evidence type="ECO:0000313" key="3">
    <source>
        <dbReference type="EMBL" id="GAU43845.1"/>
    </source>
</evidence>
<name>A0A2Z6P6Q0_TRISU</name>
<dbReference type="OrthoDB" id="1702357at2759"/>
<feature type="transmembrane region" description="Helical" evidence="1">
    <location>
        <begin position="54"/>
        <end position="75"/>
    </location>
</feature>
<organism evidence="3 4">
    <name type="scientific">Trifolium subterraneum</name>
    <name type="common">Subterranean clover</name>
    <dbReference type="NCBI Taxonomy" id="3900"/>
    <lineage>
        <taxon>Eukaryota</taxon>
        <taxon>Viridiplantae</taxon>
        <taxon>Streptophyta</taxon>
        <taxon>Embryophyta</taxon>
        <taxon>Tracheophyta</taxon>
        <taxon>Spermatophyta</taxon>
        <taxon>Magnoliopsida</taxon>
        <taxon>eudicotyledons</taxon>
        <taxon>Gunneridae</taxon>
        <taxon>Pentapetalae</taxon>
        <taxon>rosids</taxon>
        <taxon>fabids</taxon>
        <taxon>Fabales</taxon>
        <taxon>Fabaceae</taxon>
        <taxon>Papilionoideae</taxon>
        <taxon>50 kb inversion clade</taxon>
        <taxon>NPAAA clade</taxon>
        <taxon>Hologalegina</taxon>
        <taxon>IRL clade</taxon>
        <taxon>Trifolieae</taxon>
        <taxon>Trifolium</taxon>
    </lineage>
</organism>
<dbReference type="PANTHER" id="PTHR48445">
    <property type="entry name" value="OS02G0782100 PROTEIN"/>
    <property type="match status" value="1"/>
</dbReference>
<accession>A0A2Z6P6Q0</accession>
<protein>
    <recommendedName>
        <fullName evidence="2">RRP12 N-terminal HEAT domain-containing protein</fullName>
    </recommendedName>
</protein>